<organism evidence="4 5">
    <name type="scientific">Marinobacterium stanieri</name>
    <dbReference type="NCBI Taxonomy" id="49186"/>
    <lineage>
        <taxon>Bacteria</taxon>
        <taxon>Pseudomonadati</taxon>
        <taxon>Pseudomonadota</taxon>
        <taxon>Gammaproteobacteria</taxon>
        <taxon>Oceanospirillales</taxon>
        <taxon>Oceanospirillaceae</taxon>
        <taxon>Marinobacterium</taxon>
    </lineage>
</organism>
<dbReference type="InterPro" id="IPR001633">
    <property type="entry name" value="EAL_dom"/>
</dbReference>
<dbReference type="InterPro" id="IPR043128">
    <property type="entry name" value="Rev_trsase/Diguanyl_cyclase"/>
</dbReference>
<dbReference type="InterPro" id="IPR050706">
    <property type="entry name" value="Cyclic-di-GMP_PDE-like"/>
</dbReference>
<evidence type="ECO:0000259" key="3">
    <source>
        <dbReference type="PROSITE" id="PS50887"/>
    </source>
</evidence>
<proteinExistence type="predicted"/>
<sequence>MTSSTDQILSALSKHTTYRDSDTGSRNINILFAQCDGAAMELLLTNLRNADFAPRGLAIENLEALQQAFERRAWDILVFTWKSDYRPALSPEQALDWIKLQERDLPVIVLAPEAQVIAPSELHKLGVAAVVPEPDHHWILHEIERQYLQLLQRRELRATHAELKHLRERNQYLVKHSNSAICYLYEGRILFSNDSFAHLLGYIDDTHLNNRQLHAFVVSNQQDRLTQCLRQAANGGDGSKPQTITFTRPDQTHFEGMLSLSPVEYEGKICQAVEISEPECEEEAFRSLDPMTGLQNEHACMQALEAACLRALRGGQDRSLLLLRLDHLKIIRAEVGADGEALILRAIAHILKQKVSPAHLLGHLDDDSFMILMHNADPDKAISLGQGLCHAIRNHICDVDQVSIHTTVSVGIAMINDSTPDPVVLLDHARKAAASLHQGNRPGNGVQLYNPEQSQLTQLDGRMNKRLANALKRDRFRLLYQPVVPLRTASPSAYYEVLLRLVSDSNKAISPNAFIIQTIEPEILRELDRWVIEHALKALQSPECKAQNVSLFINLSGPSIRCNKLPEWLALKLTETSISPSQLIFQLSESDAAVDLMSARRFVGAMLQLNCRTCLKHFGSSPNSNHVRQELRTNFVKLDGSYMRDLQSDSLDMETLGTLVEPLLHQKRTLIAPQVENTQVIPQLYGAGIHLIQGHYLQPPRENMDYDFFGEADQDN</sequence>
<feature type="domain" description="GGDEF" evidence="3">
    <location>
        <begin position="316"/>
        <end position="451"/>
    </location>
</feature>
<dbReference type="InterPro" id="IPR011006">
    <property type="entry name" value="CheY-like_superfamily"/>
</dbReference>
<evidence type="ECO:0000313" key="4">
    <source>
        <dbReference type="EMBL" id="SIQ61221.1"/>
    </source>
</evidence>
<dbReference type="Gene3D" id="3.20.20.450">
    <property type="entry name" value="EAL domain"/>
    <property type="match status" value="1"/>
</dbReference>
<reference evidence="4 5" key="1">
    <citation type="submission" date="2017-01" db="EMBL/GenBank/DDBJ databases">
        <authorList>
            <person name="Mah S.A."/>
            <person name="Swanson W.J."/>
            <person name="Moy G.W."/>
            <person name="Vacquier V.D."/>
        </authorList>
    </citation>
    <scope>NUCLEOTIDE SEQUENCE [LARGE SCALE GENOMIC DNA]</scope>
    <source>
        <strain evidence="4 5">DSM 7027</strain>
    </source>
</reference>
<name>A0A1N6U6T5_9GAMM</name>
<feature type="domain" description="PAS" evidence="1">
    <location>
        <begin position="186"/>
        <end position="236"/>
    </location>
</feature>
<feature type="domain" description="EAL" evidence="2">
    <location>
        <begin position="460"/>
        <end position="714"/>
    </location>
</feature>
<dbReference type="EMBL" id="FTMN01000006">
    <property type="protein sequence ID" value="SIQ61221.1"/>
    <property type="molecule type" value="Genomic_DNA"/>
</dbReference>
<dbReference type="Gene3D" id="3.30.70.270">
    <property type="match status" value="1"/>
</dbReference>
<dbReference type="CDD" id="cd00130">
    <property type="entry name" value="PAS"/>
    <property type="match status" value="1"/>
</dbReference>
<dbReference type="Pfam" id="PF00563">
    <property type="entry name" value="EAL"/>
    <property type="match status" value="1"/>
</dbReference>
<dbReference type="InterPro" id="IPR035965">
    <property type="entry name" value="PAS-like_dom_sf"/>
</dbReference>
<dbReference type="SMART" id="SM00267">
    <property type="entry name" value="GGDEF"/>
    <property type="match status" value="1"/>
</dbReference>
<dbReference type="PANTHER" id="PTHR33121">
    <property type="entry name" value="CYCLIC DI-GMP PHOSPHODIESTERASE PDEF"/>
    <property type="match status" value="1"/>
</dbReference>
<dbReference type="PROSITE" id="PS50112">
    <property type="entry name" value="PAS"/>
    <property type="match status" value="1"/>
</dbReference>
<dbReference type="SUPFAM" id="SSF55073">
    <property type="entry name" value="Nucleotide cyclase"/>
    <property type="match status" value="1"/>
</dbReference>
<keyword evidence="5" id="KW-1185">Reference proteome</keyword>
<dbReference type="Pfam" id="PF00990">
    <property type="entry name" value="GGDEF"/>
    <property type="match status" value="1"/>
</dbReference>
<dbReference type="Gene3D" id="3.30.450.20">
    <property type="entry name" value="PAS domain"/>
    <property type="match status" value="1"/>
</dbReference>
<accession>A0A1N6U6T5</accession>
<evidence type="ECO:0000313" key="5">
    <source>
        <dbReference type="Proteomes" id="UP000186895"/>
    </source>
</evidence>
<dbReference type="InterPro" id="IPR000014">
    <property type="entry name" value="PAS"/>
</dbReference>
<dbReference type="SMART" id="SM00052">
    <property type="entry name" value="EAL"/>
    <property type="match status" value="1"/>
</dbReference>
<dbReference type="NCBIfam" id="TIGR00254">
    <property type="entry name" value="GGDEF"/>
    <property type="match status" value="1"/>
</dbReference>
<dbReference type="InterPro" id="IPR029787">
    <property type="entry name" value="Nucleotide_cyclase"/>
</dbReference>
<dbReference type="SUPFAM" id="SSF52172">
    <property type="entry name" value="CheY-like"/>
    <property type="match status" value="1"/>
</dbReference>
<protein>
    <submittedName>
        <fullName evidence="4">Diguanylate cyclase (GGDEF) domain-containing protein</fullName>
    </submittedName>
</protein>
<evidence type="ECO:0000259" key="2">
    <source>
        <dbReference type="PROSITE" id="PS50883"/>
    </source>
</evidence>
<dbReference type="CDD" id="cd01948">
    <property type="entry name" value="EAL"/>
    <property type="match status" value="1"/>
</dbReference>
<dbReference type="eggNOG" id="COG5001">
    <property type="taxonomic scope" value="Bacteria"/>
</dbReference>
<dbReference type="InterPro" id="IPR035919">
    <property type="entry name" value="EAL_sf"/>
</dbReference>
<dbReference type="PROSITE" id="PS50883">
    <property type="entry name" value="EAL"/>
    <property type="match status" value="1"/>
</dbReference>
<dbReference type="STRING" id="49186.SAMN05421647_106236"/>
<dbReference type="PANTHER" id="PTHR33121:SF23">
    <property type="entry name" value="CYCLIC DI-GMP PHOSPHODIESTERASE PDEB"/>
    <property type="match status" value="1"/>
</dbReference>
<dbReference type="SUPFAM" id="SSF55785">
    <property type="entry name" value="PYP-like sensor domain (PAS domain)"/>
    <property type="match status" value="1"/>
</dbReference>
<dbReference type="GO" id="GO:0071111">
    <property type="term" value="F:cyclic-guanylate-specific phosphodiesterase activity"/>
    <property type="evidence" value="ECO:0007669"/>
    <property type="project" value="InterPro"/>
</dbReference>
<dbReference type="InterPro" id="IPR000160">
    <property type="entry name" value="GGDEF_dom"/>
</dbReference>
<dbReference type="RefSeq" id="WP_076463567.1">
    <property type="nucleotide sequence ID" value="NZ_FTMN01000006.1"/>
</dbReference>
<evidence type="ECO:0000259" key="1">
    <source>
        <dbReference type="PROSITE" id="PS50112"/>
    </source>
</evidence>
<dbReference type="SUPFAM" id="SSF141868">
    <property type="entry name" value="EAL domain-like"/>
    <property type="match status" value="1"/>
</dbReference>
<dbReference type="AlphaFoldDB" id="A0A1N6U6T5"/>
<dbReference type="PROSITE" id="PS50887">
    <property type="entry name" value="GGDEF"/>
    <property type="match status" value="1"/>
</dbReference>
<dbReference type="Proteomes" id="UP000186895">
    <property type="component" value="Unassembled WGS sequence"/>
</dbReference>
<dbReference type="Pfam" id="PF13426">
    <property type="entry name" value="PAS_9"/>
    <property type="match status" value="1"/>
</dbReference>
<gene>
    <name evidence="4" type="ORF">SAMN05421647_106236</name>
</gene>